<dbReference type="Proteomes" id="UP001140087">
    <property type="component" value="Unassembled WGS sequence"/>
</dbReference>
<feature type="non-terminal residue" evidence="1">
    <location>
        <position position="1"/>
    </location>
</feature>
<reference evidence="1" key="1">
    <citation type="submission" date="2022-07" db="EMBL/GenBank/DDBJ databases">
        <title>Phylogenomic reconstructions and comparative analyses of Kickxellomycotina fungi.</title>
        <authorList>
            <person name="Reynolds N.K."/>
            <person name="Stajich J.E."/>
            <person name="Barry K."/>
            <person name="Grigoriev I.V."/>
            <person name="Crous P."/>
            <person name="Smith M.E."/>
        </authorList>
    </citation>
    <scope>NUCLEOTIDE SEQUENCE</scope>
    <source>
        <strain evidence="1">BCRC 34780</strain>
    </source>
</reference>
<dbReference type="EMBL" id="JANBUN010003101">
    <property type="protein sequence ID" value="KAJ2792812.1"/>
    <property type="molecule type" value="Genomic_DNA"/>
</dbReference>
<proteinExistence type="predicted"/>
<evidence type="ECO:0000313" key="2">
    <source>
        <dbReference type="Proteomes" id="UP001140087"/>
    </source>
</evidence>
<protein>
    <submittedName>
        <fullName evidence="1">P48 polypeptide of DNA primase</fullName>
    </submittedName>
</protein>
<evidence type="ECO:0000313" key="1">
    <source>
        <dbReference type="EMBL" id="KAJ2792812.1"/>
    </source>
</evidence>
<sequence length="144" mass="15874">WTRRPDRPSADKWSEMIDAVDKLAKRRPGGAKFALANFEHDMMLQLAYPRLDENVTTHLNHLLKSPFCIHPKTGRVCTPIAPDQFDSFDPFAAPTLGQLLREIDQEAGDAAATSLAPYTAAFEQFVAALQPAPEAKPAPGSLEF</sequence>
<comment type="caution">
    <text evidence="1">The sequence shown here is derived from an EMBL/GenBank/DDBJ whole genome shotgun (WGS) entry which is preliminary data.</text>
</comment>
<organism evidence="1 2">
    <name type="scientific">Coemansia helicoidea</name>
    <dbReference type="NCBI Taxonomy" id="1286919"/>
    <lineage>
        <taxon>Eukaryota</taxon>
        <taxon>Fungi</taxon>
        <taxon>Fungi incertae sedis</taxon>
        <taxon>Zoopagomycota</taxon>
        <taxon>Kickxellomycotina</taxon>
        <taxon>Kickxellomycetes</taxon>
        <taxon>Kickxellales</taxon>
        <taxon>Kickxellaceae</taxon>
        <taxon>Coemansia</taxon>
    </lineage>
</organism>
<gene>
    <name evidence="1" type="primary">PRI1</name>
    <name evidence="1" type="ORF">H4R21_006121</name>
</gene>
<accession>A0ACC1KPN9</accession>
<name>A0ACC1KPN9_9FUNG</name>
<keyword evidence="2" id="KW-1185">Reference proteome</keyword>